<reference evidence="9 10" key="1">
    <citation type="submission" date="2018-02" db="EMBL/GenBank/DDBJ databases">
        <title>Genomic Encyclopedia of Archaeal and Bacterial Type Strains, Phase II (KMG-II): from individual species to whole genera.</title>
        <authorList>
            <person name="Goeker M."/>
        </authorList>
    </citation>
    <scope>NUCLEOTIDE SEQUENCE [LARGE SCALE GENOMIC DNA]</scope>
    <source>
        <strain evidence="9 10">DSM 22857</strain>
    </source>
</reference>
<dbReference type="PANTHER" id="PTHR43730:SF1">
    <property type="entry name" value="BETA-MANNOSIDASE"/>
    <property type="match status" value="1"/>
</dbReference>
<dbReference type="GO" id="GO:0004567">
    <property type="term" value="F:beta-mannosidase activity"/>
    <property type="evidence" value="ECO:0007669"/>
    <property type="project" value="UniProtKB-EC"/>
</dbReference>
<evidence type="ECO:0000256" key="1">
    <source>
        <dbReference type="ARBA" id="ARBA00000829"/>
    </source>
</evidence>
<keyword evidence="4" id="KW-0378">Hydrolase</keyword>
<dbReference type="InterPro" id="IPR008979">
    <property type="entry name" value="Galactose-bd-like_sf"/>
</dbReference>
<dbReference type="InterPro" id="IPR013783">
    <property type="entry name" value="Ig-like_fold"/>
</dbReference>
<evidence type="ECO:0000256" key="5">
    <source>
        <dbReference type="ARBA" id="ARBA00023295"/>
    </source>
</evidence>
<comment type="catalytic activity">
    <reaction evidence="1">
        <text>Hydrolysis of terminal, non-reducing beta-D-mannose residues in beta-D-mannosides.</text>
        <dbReference type="EC" id="3.2.1.25"/>
    </reaction>
</comment>
<name>A0A2S6IDZ6_9ACTN</name>
<dbReference type="InterPro" id="IPR050887">
    <property type="entry name" value="Beta-mannosidase_GH2"/>
</dbReference>
<accession>A0A2S6IDZ6</accession>
<dbReference type="SUPFAM" id="SSF49785">
    <property type="entry name" value="Galactose-binding domain-like"/>
    <property type="match status" value="1"/>
</dbReference>
<dbReference type="Gene3D" id="3.20.20.80">
    <property type="entry name" value="Glycosidases"/>
    <property type="match status" value="1"/>
</dbReference>
<dbReference type="OrthoDB" id="9758603at2"/>
<evidence type="ECO:0000259" key="8">
    <source>
        <dbReference type="Pfam" id="PF22666"/>
    </source>
</evidence>
<dbReference type="InterPro" id="IPR054593">
    <property type="entry name" value="Beta-mannosidase-like_N2"/>
</dbReference>
<sequence length="873" mass="95047">MLIAEDLGGSWTLSVDPGGDTGAGAGLPPAARALAGTTVPATVPGSVHTDLLRDGRLPDPFLDRNELDVAWVGRTDWCYRRGVRWNGPRHERLDLVFEGLDTVARVEVAGNVVGRTRNMHRTHRFDVTELLVGGDAAELAVHLTSAYTEAEHWRAVLGPRPGAYSEPFNFVRKMACSFGWDWGPTLVTAGIWRPVRLEGWSTARIASVRPLAEHAAGDGHADGAGRLRIGVDVERAASGRDRDLRARVGVDGRVVGVLDLAAGTGTVQAELRVDSVAAWYPRGYGKQPLYDLEVELLDGAGRVLDTWRRRTGFRTVVLDTSADAAGSRFVLSVNGREVFAKGVNWIPEDVFPARTTREDCARLLGQAVDANVNLVRVWGGGLYESRDFYEVCDELGLMVWQDFLFACACYPEEEPIASEVVAEAVDNVTRLASHPSLVLWNGNNENLWLREPSGWTAMPGGDASWGERYYLDVLPRIVAELDPSRPYTAGSPWSGSWEHGPNHPDHQTFHSWDVWNRQDYGHYRDSTPRFVSEFGWQAPPAWTTLRRAVTDEPMLPTSPGVLHHQKAEDGNGKLERGLAPHFPPPATTEAWHYLTQLNQVRAVATGVGHWRASWPHTAGTVLWQLNDLWPVTSWSAIDGDGRFKPLYHALRELYADRTLTLQPRGDGLVVAVVNDTDAVWEARVDLARHRTDGGVLARRTLTVSVPPRAVGTADVPAELAVPASPQREFLVATAGNGGRSWWFAAPDGELELPDPRLRVRAEAVPGGLDVHLSAAAPAREVLVQADRIHPAAWASEGFLSLLPGETAVVRVRCPEALDPAAVTAPWVVTHLQGVLALSGGRRGADGGEVAGPAVRGTPLLRRSEGPGSTSNAL</sequence>
<dbReference type="EMBL" id="PTJD01000014">
    <property type="protein sequence ID" value="PPK92444.1"/>
    <property type="molecule type" value="Genomic_DNA"/>
</dbReference>
<dbReference type="GO" id="GO:0005975">
    <property type="term" value="P:carbohydrate metabolic process"/>
    <property type="evidence" value="ECO:0007669"/>
    <property type="project" value="InterPro"/>
</dbReference>
<protein>
    <recommendedName>
        <fullName evidence="3">beta-mannosidase</fullName>
        <ecNumber evidence="3">3.2.1.25</ecNumber>
    </recommendedName>
</protein>
<organism evidence="9 10">
    <name type="scientific">Kineococcus xinjiangensis</name>
    <dbReference type="NCBI Taxonomy" id="512762"/>
    <lineage>
        <taxon>Bacteria</taxon>
        <taxon>Bacillati</taxon>
        <taxon>Actinomycetota</taxon>
        <taxon>Actinomycetes</taxon>
        <taxon>Kineosporiales</taxon>
        <taxon>Kineosporiaceae</taxon>
        <taxon>Kineococcus</taxon>
    </lineage>
</organism>
<keyword evidence="5" id="KW-0326">Glycosidase</keyword>
<dbReference type="FunFam" id="3.20.20.80:FF:000050">
    <property type="entry name" value="Beta-mannosidase B"/>
    <property type="match status" value="1"/>
</dbReference>
<dbReference type="EC" id="3.2.1.25" evidence="3"/>
<evidence type="ECO:0000256" key="6">
    <source>
        <dbReference type="SAM" id="MobiDB-lite"/>
    </source>
</evidence>
<comment type="caution">
    <text evidence="9">The sequence shown here is derived from an EMBL/GenBank/DDBJ whole genome shotgun (WGS) entry which is preliminary data.</text>
</comment>
<evidence type="ECO:0000259" key="7">
    <source>
        <dbReference type="Pfam" id="PF00703"/>
    </source>
</evidence>
<dbReference type="Gene3D" id="2.60.120.260">
    <property type="entry name" value="Galactose-binding domain-like"/>
    <property type="match status" value="1"/>
</dbReference>
<evidence type="ECO:0000256" key="4">
    <source>
        <dbReference type="ARBA" id="ARBA00022801"/>
    </source>
</evidence>
<dbReference type="SUPFAM" id="SSF51445">
    <property type="entry name" value="(Trans)glycosidases"/>
    <property type="match status" value="1"/>
</dbReference>
<feature type="domain" description="Glycoside hydrolase family 2 immunoglobulin-like beta-sandwich" evidence="7">
    <location>
        <begin position="265"/>
        <end position="314"/>
    </location>
</feature>
<feature type="domain" description="Beta-mannosidase-like galactose-binding" evidence="8">
    <location>
        <begin position="37"/>
        <end position="193"/>
    </location>
</feature>
<comment type="similarity">
    <text evidence="2">Belongs to the glycosyl hydrolase 2 family.</text>
</comment>
<feature type="region of interest" description="Disordered" evidence="6">
    <location>
        <begin position="841"/>
        <end position="873"/>
    </location>
</feature>
<dbReference type="GO" id="GO:0006516">
    <property type="term" value="P:glycoprotein catabolic process"/>
    <property type="evidence" value="ECO:0007669"/>
    <property type="project" value="TreeGrafter"/>
</dbReference>
<dbReference type="Pfam" id="PF22666">
    <property type="entry name" value="Glyco_hydro_2_N2"/>
    <property type="match status" value="1"/>
</dbReference>
<gene>
    <name evidence="9" type="ORF">CLV92_11445</name>
</gene>
<evidence type="ECO:0000313" key="9">
    <source>
        <dbReference type="EMBL" id="PPK92444.1"/>
    </source>
</evidence>
<evidence type="ECO:0000313" key="10">
    <source>
        <dbReference type="Proteomes" id="UP000239485"/>
    </source>
</evidence>
<evidence type="ECO:0000256" key="3">
    <source>
        <dbReference type="ARBA" id="ARBA00012754"/>
    </source>
</evidence>
<dbReference type="SUPFAM" id="SSF49303">
    <property type="entry name" value="beta-Galactosidase/glucuronidase domain"/>
    <property type="match status" value="2"/>
</dbReference>
<dbReference type="InterPro" id="IPR017853">
    <property type="entry name" value="GH"/>
</dbReference>
<keyword evidence="10" id="KW-1185">Reference proteome</keyword>
<dbReference type="PANTHER" id="PTHR43730">
    <property type="entry name" value="BETA-MANNOSIDASE"/>
    <property type="match status" value="1"/>
</dbReference>
<dbReference type="AlphaFoldDB" id="A0A2S6IDZ6"/>
<proteinExistence type="inferred from homology"/>
<dbReference type="InterPro" id="IPR006102">
    <property type="entry name" value="Ig-like_GH2"/>
</dbReference>
<dbReference type="InterPro" id="IPR036156">
    <property type="entry name" value="Beta-gal/glucu_dom_sf"/>
</dbReference>
<dbReference type="Proteomes" id="UP000239485">
    <property type="component" value="Unassembled WGS sequence"/>
</dbReference>
<evidence type="ECO:0000256" key="2">
    <source>
        <dbReference type="ARBA" id="ARBA00007401"/>
    </source>
</evidence>
<dbReference type="Gene3D" id="2.60.40.10">
    <property type="entry name" value="Immunoglobulins"/>
    <property type="match status" value="2"/>
</dbReference>
<dbReference type="Pfam" id="PF00703">
    <property type="entry name" value="Glyco_hydro_2"/>
    <property type="match status" value="1"/>
</dbReference>
<dbReference type="RefSeq" id="WP_104434679.1">
    <property type="nucleotide sequence ID" value="NZ_PTJD01000014.1"/>
</dbReference>